<comment type="similarity">
    <text evidence="1">Belongs to the actin family.</text>
</comment>
<name>A0ABR4HU01_9EURO</name>
<evidence type="ECO:0000256" key="1">
    <source>
        <dbReference type="RuleBase" id="RU000487"/>
    </source>
</evidence>
<dbReference type="Gene3D" id="3.30.420.40">
    <property type="match status" value="2"/>
</dbReference>
<dbReference type="InterPro" id="IPR004000">
    <property type="entry name" value="Actin"/>
</dbReference>
<accession>A0ABR4HU01</accession>
<organism evidence="3 4">
    <name type="scientific">Aspergillus granulosus</name>
    <dbReference type="NCBI Taxonomy" id="176169"/>
    <lineage>
        <taxon>Eukaryota</taxon>
        <taxon>Fungi</taxon>
        <taxon>Dikarya</taxon>
        <taxon>Ascomycota</taxon>
        <taxon>Pezizomycotina</taxon>
        <taxon>Eurotiomycetes</taxon>
        <taxon>Eurotiomycetidae</taxon>
        <taxon>Eurotiales</taxon>
        <taxon>Aspergillaceae</taxon>
        <taxon>Aspergillus</taxon>
        <taxon>Aspergillus subgen. Nidulantes</taxon>
    </lineage>
</organism>
<dbReference type="SUPFAM" id="SSF53067">
    <property type="entry name" value="Actin-like ATPase domain"/>
    <property type="match status" value="2"/>
</dbReference>
<dbReference type="InterPro" id="IPR043129">
    <property type="entry name" value="ATPase_NBD"/>
</dbReference>
<feature type="region of interest" description="Disordered" evidence="2">
    <location>
        <begin position="1"/>
        <end position="33"/>
    </location>
</feature>
<feature type="region of interest" description="Disordered" evidence="2">
    <location>
        <begin position="400"/>
        <end position="437"/>
    </location>
</feature>
<dbReference type="Pfam" id="PF00022">
    <property type="entry name" value="Actin"/>
    <property type="match status" value="1"/>
</dbReference>
<dbReference type="EMBL" id="JBFXLT010000012">
    <property type="protein sequence ID" value="KAL2818959.1"/>
    <property type="molecule type" value="Genomic_DNA"/>
</dbReference>
<gene>
    <name evidence="3" type="ORF">BJX63DRAFT_48684</name>
</gene>
<dbReference type="Gene3D" id="3.90.640.10">
    <property type="entry name" value="Actin, Chain A, domain 4"/>
    <property type="match status" value="1"/>
</dbReference>
<comment type="caution">
    <text evidence="3">The sequence shown here is derived from an EMBL/GenBank/DDBJ whole genome shotgun (WGS) entry which is preliminary data.</text>
</comment>
<feature type="compositionally biased region" description="Polar residues" evidence="2">
    <location>
        <begin position="1"/>
        <end position="21"/>
    </location>
</feature>
<feature type="compositionally biased region" description="Low complexity" evidence="2">
    <location>
        <begin position="22"/>
        <end position="33"/>
    </location>
</feature>
<reference evidence="3 4" key="1">
    <citation type="submission" date="2024-07" db="EMBL/GenBank/DDBJ databases">
        <title>Section-level genome sequencing and comparative genomics of Aspergillus sections Usti and Cavernicolus.</title>
        <authorList>
            <consortium name="Lawrence Berkeley National Laboratory"/>
            <person name="Nybo J.L."/>
            <person name="Vesth T.C."/>
            <person name="Theobald S."/>
            <person name="Frisvad J.C."/>
            <person name="Larsen T.O."/>
            <person name="Kjaerboelling I."/>
            <person name="Rothschild-Mancinelli K."/>
            <person name="Lyhne E.K."/>
            <person name="Kogle M.E."/>
            <person name="Barry K."/>
            <person name="Clum A."/>
            <person name="Na H."/>
            <person name="Ledsgaard L."/>
            <person name="Lin J."/>
            <person name="Lipzen A."/>
            <person name="Kuo A."/>
            <person name="Riley R."/>
            <person name="Mondo S."/>
            <person name="Labutti K."/>
            <person name="Haridas S."/>
            <person name="Pangalinan J."/>
            <person name="Salamov A.A."/>
            <person name="Simmons B.A."/>
            <person name="Magnuson J.K."/>
            <person name="Chen J."/>
            <person name="Drula E."/>
            <person name="Henrissat B."/>
            <person name="Wiebenga A."/>
            <person name="Lubbers R.J."/>
            <person name="Gomes A.C."/>
            <person name="Makela M.R."/>
            <person name="Stajich J."/>
            <person name="Grigoriev I.V."/>
            <person name="Mortensen U.H."/>
            <person name="De Vries R.P."/>
            <person name="Baker S.E."/>
            <person name="Andersen M.R."/>
        </authorList>
    </citation>
    <scope>NUCLEOTIDE SEQUENCE [LARGE SCALE GENOMIC DNA]</scope>
    <source>
        <strain evidence="3 4">CBS 588.65</strain>
    </source>
</reference>
<keyword evidence="4" id="KW-1185">Reference proteome</keyword>
<evidence type="ECO:0000256" key="2">
    <source>
        <dbReference type="SAM" id="MobiDB-lite"/>
    </source>
</evidence>
<evidence type="ECO:0000313" key="3">
    <source>
        <dbReference type="EMBL" id="KAL2818959.1"/>
    </source>
</evidence>
<dbReference type="Proteomes" id="UP001610334">
    <property type="component" value="Unassembled WGS sequence"/>
</dbReference>
<proteinExistence type="inferred from homology"/>
<protein>
    <submittedName>
        <fullName evidence="3">Actin-like ATPase domain-containing protein</fullName>
    </submittedName>
</protein>
<sequence>MSLRHSQSTRSPPHTPQHQLRSNNNSFASNSSGSTYRVEEDAIIFELGARWLRAGFEGESEPKCIVGFGPEESRRVGDYRGWLRGTAAEQETPTRPVKPEDWTRPYELWRMDLRDVDLGLVEDKIERSIRETYNKYLLTDAGLARLALVLPSVVPHPLLSSILTTLFSRWRFPSITLLNNAAMATTAAGLRSALVVDIGWAETVVTGIYEYREVVTKRSIRAMKALIQETGRLITRITDGESSSEGMISVDFEYCEEVASRFLWCKPSRSTGQDTLSSISDKMVSIPSPSDPGSSYIDLPFSKLTEPVEKVLFAQGVADADLDDEEKSLSLVVYNTLVSLPPDVRGICMSRIVFIGGGANIAGVRRRVLDEVGTLVKQYGWSPVRGKVIDQNIKKLQDLKLSRKPPPGYETAKEQTESESSGSEGGYETADEPDTEIDPIEQKLQRAREKEAVPIIQGVVREVETLGSWAGASLVTSLKVRGMVEIEREKYLQQGLAGATREWDHSHKDAKDLNLHSQIPDRRSGLRTGGDRSSWTLAGWG</sequence>
<dbReference type="SMART" id="SM00268">
    <property type="entry name" value="ACTIN"/>
    <property type="match status" value="1"/>
</dbReference>
<evidence type="ECO:0000313" key="4">
    <source>
        <dbReference type="Proteomes" id="UP001610334"/>
    </source>
</evidence>
<dbReference type="PANTHER" id="PTHR11937">
    <property type="entry name" value="ACTIN"/>
    <property type="match status" value="1"/>
</dbReference>